<name>A0ACC1X938_MELAZ</name>
<keyword evidence="2" id="KW-1185">Reference proteome</keyword>
<evidence type="ECO:0000313" key="2">
    <source>
        <dbReference type="Proteomes" id="UP001164539"/>
    </source>
</evidence>
<gene>
    <name evidence="1" type="ORF">OWV82_020749</name>
</gene>
<organism evidence="1 2">
    <name type="scientific">Melia azedarach</name>
    <name type="common">Chinaberry tree</name>
    <dbReference type="NCBI Taxonomy" id="155640"/>
    <lineage>
        <taxon>Eukaryota</taxon>
        <taxon>Viridiplantae</taxon>
        <taxon>Streptophyta</taxon>
        <taxon>Embryophyta</taxon>
        <taxon>Tracheophyta</taxon>
        <taxon>Spermatophyta</taxon>
        <taxon>Magnoliopsida</taxon>
        <taxon>eudicotyledons</taxon>
        <taxon>Gunneridae</taxon>
        <taxon>Pentapetalae</taxon>
        <taxon>rosids</taxon>
        <taxon>malvids</taxon>
        <taxon>Sapindales</taxon>
        <taxon>Meliaceae</taxon>
        <taxon>Melia</taxon>
    </lineage>
</organism>
<sequence>MSEINTTRNAAQEVGSGSLGREKGESSYQSWENADQETQFDTENSETDQEAIFLESCTEKIAMLPIEIAIASFPASLTESGDGFPVSFPHHLFLFMLMLSFYTSVSGIIIWPVFPNVAKGFYFISFVCILLSLTVFFASVLPENLRENGSPGLEQGKTSKHSQSHGFTTSERRKKESVLKLYMCILQATANKIAILPLDITTAFLAASSGTQSSNGFTACFPDHLLLLMLTLGFYLSVNGKTLRLFFPKVAKGFYLVASLCILPALTITFASLLPSNLRDVPRICLTFVLLIVFGLAVYEECSLN</sequence>
<comment type="caution">
    <text evidence="1">The sequence shown here is derived from an EMBL/GenBank/DDBJ whole genome shotgun (WGS) entry which is preliminary data.</text>
</comment>
<protein>
    <submittedName>
        <fullName evidence="1">Uncharacterized protein</fullName>
    </submittedName>
</protein>
<accession>A0ACC1X938</accession>
<dbReference type="Proteomes" id="UP001164539">
    <property type="component" value="Chromosome 11"/>
</dbReference>
<proteinExistence type="predicted"/>
<reference evidence="1 2" key="1">
    <citation type="journal article" date="2023" name="Science">
        <title>Complex scaffold remodeling in plant triterpene biosynthesis.</title>
        <authorList>
            <person name="De La Pena R."/>
            <person name="Hodgson H."/>
            <person name="Liu J.C."/>
            <person name="Stephenson M.J."/>
            <person name="Martin A.C."/>
            <person name="Owen C."/>
            <person name="Harkess A."/>
            <person name="Leebens-Mack J."/>
            <person name="Jimenez L.E."/>
            <person name="Osbourn A."/>
            <person name="Sattely E.S."/>
        </authorList>
    </citation>
    <scope>NUCLEOTIDE SEQUENCE [LARGE SCALE GENOMIC DNA]</scope>
    <source>
        <strain evidence="2">cv. JPN11</strain>
        <tissue evidence="1">Leaf</tissue>
    </source>
</reference>
<dbReference type="EMBL" id="CM051404">
    <property type="protein sequence ID" value="KAJ4707194.1"/>
    <property type="molecule type" value="Genomic_DNA"/>
</dbReference>
<evidence type="ECO:0000313" key="1">
    <source>
        <dbReference type="EMBL" id="KAJ4707194.1"/>
    </source>
</evidence>